<gene>
    <name evidence="1" type="ORF">PCL_05343</name>
</gene>
<comment type="caution">
    <text evidence="1">The sequence shown here is derived from an EMBL/GenBank/DDBJ whole genome shotgun (WGS) entry which is preliminary data.</text>
</comment>
<proteinExistence type="predicted"/>
<dbReference type="InterPro" id="IPR016813">
    <property type="entry name" value="NADH_Ub_cplx-1_21kDa"/>
</dbReference>
<dbReference type="Proteomes" id="UP000245956">
    <property type="component" value="Unassembled WGS sequence"/>
</dbReference>
<sequence>MVELANERVLEQFHGFQPRKRCQAWGILKCRITNAIALIRPHFRPPSTSPPHPVNAIAKMSSKVVAKAAGGVMSISKKQTLQSTGIWETVRKAFAIDPNRSSGVPLNPWYRNPPPGSNDPLAYDDPVTIPAGDIADNPYWKRDHRRSYPKLSVMGQGDVVQLLTVGSAAAPKVELIGEAGQKQLVAAKQEGETLGLAKALEKAAPKDVAKDVFVDGLPPLPSGQSLTSGAWDVHKYELTEENSYPQGYPCRTFQ</sequence>
<dbReference type="AlphaFoldDB" id="A0A2U3DV48"/>
<evidence type="ECO:0008006" key="3">
    <source>
        <dbReference type="Google" id="ProtNLM"/>
    </source>
</evidence>
<evidence type="ECO:0000313" key="2">
    <source>
        <dbReference type="Proteomes" id="UP000245956"/>
    </source>
</evidence>
<name>A0A2U3DV48_PURLI</name>
<accession>A0A2U3DV48</accession>
<dbReference type="PANTHER" id="PTHR37325">
    <property type="entry name" value="OXIDOREDUCTASE 21 KDA SUBUNIT, PUTATIVE (AFU_ORTHOLOGUE AFUA_4G05910)-RELATED"/>
    <property type="match status" value="1"/>
</dbReference>
<reference evidence="1 2" key="1">
    <citation type="journal article" date="2016" name="Front. Microbiol.">
        <title>Genome and transcriptome sequences reveal the specific parasitism of the nematophagous Purpureocillium lilacinum 36-1.</title>
        <authorList>
            <person name="Xie J."/>
            <person name="Li S."/>
            <person name="Mo C."/>
            <person name="Xiao X."/>
            <person name="Peng D."/>
            <person name="Wang G."/>
            <person name="Xiao Y."/>
        </authorList>
    </citation>
    <scope>NUCLEOTIDE SEQUENCE [LARGE SCALE GENOMIC DNA]</scope>
    <source>
        <strain evidence="1 2">36-1</strain>
    </source>
</reference>
<organism evidence="1 2">
    <name type="scientific">Purpureocillium lilacinum</name>
    <name type="common">Paecilomyces lilacinus</name>
    <dbReference type="NCBI Taxonomy" id="33203"/>
    <lineage>
        <taxon>Eukaryota</taxon>
        <taxon>Fungi</taxon>
        <taxon>Dikarya</taxon>
        <taxon>Ascomycota</taxon>
        <taxon>Pezizomycotina</taxon>
        <taxon>Sordariomycetes</taxon>
        <taxon>Hypocreomycetidae</taxon>
        <taxon>Hypocreales</taxon>
        <taxon>Ophiocordycipitaceae</taxon>
        <taxon>Purpureocillium</taxon>
    </lineage>
</organism>
<dbReference type="CDD" id="cd22849">
    <property type="entry name" value="NuzM"/>
    <property type="match status" value="1"/>
</dbReference>
<evidence type="ECO:0000313" key="1">
    <source>
        <dbReference type="EMBL" id="PWI66125.1"/>
    </source>
</evidence>
<dbReference type="PANTHER" id="PTHR37325:SF1">
    <property type="entry name" value="OXIDOREDUCTASE 21 KDA SUBUNIT, PUTATIVE (AFU_ORTHOLOGUE AFUA_4G05910)-RELATED"/>
    <property type="match status" value="1"/>
</dbReference>
<protein>
    <recommendedName>
        <fullName evidence="3">NADH-ubiquinone oxidoreductase 21.3 kDa subunit</fullName>
    </recommendedName>
</protein>
<dbReference type="EMBL" id="LCWV01000027">
    <property type="protein sequence ID" value="PWI66125.1"/>
    <property type="molecule type" value="Genomic_DNA"/>
</dbReference>